<evidence type="ECO:0000313" key="1">
    <source>
        <dbReference type="EMBL" id="OQN98256.1"/>
    </source>
</evidence>
<dbReference type="EMBL" id="NAJO01000047">
    <property type="protein sequence ID" value="OQN98256.1"/>
    <property type="molecule type" value="Genomic_DNA"/>
</dbReference>
<organism evidence="1 2">
    <name type="scientific">Cryoendolithus antarcticus</name>
    <dbReference type="NCBI Taxonomy" id="1507870"/>
    <lineage>
        <taxon>Eukaryota</taxon>
        <taxon>Fungi</taxon>
        <taxon>Dikarya</taxon>
        <taxon>Ascomycota</taxon>
        <taxon>Pezizomycotina</taxon>
        <taxon>Dothideomycetes</taxon>
        <taxon>Dothideomycetidae</taxon>
        <taxon>Cladosporiales</taxon>
        <taxon>Cladosporiaceae</taxon>
        <taxon>Cryoendolithus</taxon>
    </lineage>
</organism>
<sequence length="143" mass="16242">MKLAEDIWNELQGRYDTEDEDDWENEINLRPQPDEPQFTKEATKLIGAHVALVMEKCRSGRMDNWKEYVKSKDTEEAIAEVIKAAPPGGLAVRKRLQSVWDPEFQRKKAKKGSEHQAAAVVLLRAQILADARKLGVTSDLKTL</sequence>
<reference evidence="2" key="1">
    <citation type="submission" date="2017-03" db="EMBL/GenBank/DDBJ databases">
        <title>Genomes of endolithic fungi from Antarctica.</title>
        <authorList>
            <person name="Coleine C."/>
            <person name="Masonjones S."/>
            <person name="Stajich J.E."/>
        </authorList>
    </citation>
    <scope>NUCLEOTIDE SEQUENCE [LARGE SCALE GENOMIC DNA]</scope>
    <source>
        <strain evidence="2">CCFEE 5527</strain>
    </source>
</reference>
<keyword evidence="2" id="KW-1185">Reference proteome</keyword>
<dbReference type="AlphaFoldDB" id="A0A1V8SGJ3"/>
<proteinExistence type="predicted"/>
<name>A0A1V8SGJ3_9PEZI</name>
<comment type="caution">
    <text evidence="1">The sequence shown here is derived from an EMBL/GenBank/DDBJ whole genome shotgun (WGS) entry which is preliminary data.</text>
</comment>
<dbReference type="Proteomes" id="UP000192596">
    <property type="component" value="Unassembled WGS sequence"/>
</dbReference>
<dbReference type="InParanoid" id="A0A1V8SGJ3"/>
<protein>
    <submittedName>
        <fullName evidence="1">Uncharacterized protein</fullName>
    </submittedName>
</protein>
<gene>
    <name evidence="1" type="ORF">B0A48_15532</name>
</gene>
<evidence type="ECO:0000313" key="2">
    <source>
        <dbReference type="Proteomes" id="UP000192596"/>
    </source>
</evidence>
<accession>A0A1V8SGJ3</accession>